<keyword evidence="2" id="KW-1185">Reference proteome</keyword>
<dbReference type="Proteomes" id="UP000323506">
    <property type="component" value="Chromosome D06"/>
</dbReference>
<dbReference type="EMBL" id="CM017706">
    <property type="protein sequence ID" value="TYG65365.1"/>
    <property type="molecule type" value="Genomic_DNA"/>
</dbReference>
<gene>
    <name evidence="1" type="ORF">ES288_D06G180800v1</name>
</gene>
<name>A0A5D2CAJ5_GOSDA</name>
<dbReference type="AlphaFoldDB" id="A0A5D2CAJ5"/>
<reference evidence="1 2" key="1">
    <citation type="submission" date="2019-06" db="EMBL/GenBank/DDBJ databases">
        <title>WGS assembly of Gossypium darwinii.</title>
        <authorList>
            <person name="Chen Z.J."/>
            <person name="Sreedasyam A."/>
            <person name="Ando A."/>
            <person name="Song Q."/>
            <person name="De L."/>
            <person name="Hulse-Kemp A."/>
            <person name="Ding M."/>
            <person name="Ye W."/>
            <person name="Kirkbride R."/>
            <person name="Jenkins J."/>
            <person name="Plott C."/>
            <person name="Lovell J."/>
            <person name="Lin Y.-M."/>
            <person name="Vaughn R."/>
            <person name="Liu B."/>
            <person name="Li W."/>
            <person name="Simpson S."/>
            <person name="Scheffler B."/>
            <person name="Saski C."/>
            <person name="Grover C."/>
            <person name="Hu G."/>
            <person name="Conover J."/>
            <person name="Carlson J."/>
            <person name="Shu S."/>
            <person name="Boston L."/>
            <person name="Williams M."/>
            <person name="Peterson D."/>
            <person name="Mcgee K."/>
            <person name="Jones D."/>
            <person name="Wendel J."/>
            <person name="Stelly D."/>
            <person name="Grimwood J."/>
            <person name="Schmutz J."/>
        </authorList>
    </citation>
    <scope>NUCLEOTIDE SEQUENCE [LARGE SCALE GENOMIC DNA]</scope>
    <source>
        <strain evidence="1">1808015.09</strain>
    </source>
</reference>
<proteinExistence type="predicted"/>
<protein>
    <submittedName>
        <fullName evidence="1">Uncharacterized protein</fullName>
    </submittedName>
</protein>
<evidence type="ECO:0000313" key="1">
    <source>
        <dbReference type="EMBL" id="TYG65365.1"/>
    </source>
</evidence>
<evidence type="ECO:0000313" key="2">
    <source>
        <dbReference type="Proteomes" id="UP000323506"/>
    </source>
</evidence>
<accession>A0A5D2CAJ5</accession>
<sequence>MKNLKTLRSKTFPLCLLSSRKHHRDRLFEKTGYQQHFACNTFPISSSSNLSSSDFWSLLFVHSRLNHDSSSFPPLRNYPLSLVIMGSIFGGVSSTQ</sequence>
<organism evidence="1 2">
    <name type="scientific">Gossypium darwinii</name>
    <name type="common">Darwin's cotton</name>
    <name type="synonym">Gossypium barbadense var. darwinii</name>
    <dbReference type="NCBI Taxonomy" id="34276"/>
    <lineage>
        <taxon>Eukaryota</taxon>
        <taxon>Viridiplantae</taxon>
        <taxon>Streptophyta</taxon>
        <taxon>Embryophyta</taxon>
        <taxon>Tracheophyta</taxon>
        <taxon>Spermatophyta</taxon>
        <taxon>Magnoliopsida</taxon>
        <taxon>eudicotyledons</taxon>
        <taxon>Gunneridae</taxon>
        <taxon>Pentapetalae</taxon>
        <taxon>rosids</taxon>
        <taxon>malvids</taxon>
        <taxon>Malvales</taxon>
        <taxon>Malvaceae</taxon>
        <taxon>Malvoideae</taxon>
        <taxon>Gossypium</taxon>
    </lineage>
</organism>